<gene>
    <name evidence="7" type="ORF">FB473_001397</name>
</gene>
<name>A0ABX0SJ21_9ACTN</name>
<keyword evidence="3" id="KW-0547">Nucleotide-binding</keyword>
<dbReference type="Gene3D" id="3.40.1190.20">
    <property type="match status" value="1"/>
</dbReference>
<evidence type="ECO:0000256" key="3">
    <source>
        <dbReference type="ARBA" id="ARBA00022741"/>
    </source>
</evidence>
<evidence type="ECO:0000256" key="4">
    <source>
        <dbReference type="ARBA" id="ARBA00022777"/>
    </source>
</evidence>
<dbReference type="EMBL" id="JAAMOZ010000001">
    <property type="protein sequence ID" value="NIH56752.1"/>
    <property type="molecule type" value="Genomic_DNA"/>
</dbReference>
<dbReference type="PANTHER" id="PTHR10534:SF2">
    <property type="entry name" value="PYRIDOXAL KINASE"/>
    <property type="match status" value="1"/>
</dbReference>
<evidence type="ECO:0000313" key="8">
    <source>
        <dbReference type="Proteomes" id="UP000749311"/>
    </source>
</evidence>
<evidence type="ECO:0000313" key="7">
    <source>
        <dbReference type="EMBL" id="NIH56752.1"/>
    </source>
</evidence>
<dbReference type="GO" id="GO:0008478">
    <property type="term" value="F:pyridoxal kinase activity"/>
    <property type="evidence" value="ECO:0007669"/>
    <property type="project" value="UniProtKB-EC"/>
</dbReference>
<evidence type="ECO:0000256" key="1">
    <source>
        <dbReference type="ARBA" id="ARBA00012104"/>
    </source>
</evidence>
<comment type="caution">
    <text evidence="7">The sequence shown here is derived from an EMBL/GenBank/DDBJ whole genome shotgun (WGS) entry which is preliminary data.</text>
</comment>
<accession>A0ABX0SJ21</accession>
<dbReference type="NCBIfam" id="NF004398">
    <property type="entry name" value="PRK05756.1"/>
    <property type="match status" value="1"/>
</dbReference>
<reference evidence="7 8" key="1">
    <citation type="submission" date="2020-02" db="EMBL/GenBank/DDBJ databases">
        <title>Sequencing the genomes of 1000 actinobacteria strains.</title>
        <authorList>
            <person name="Klenk H.-P."/>
        </authorList>
    </citation>
    <scope>NUCLEOTIDE SEQUENCE [LARGE SCALE GENOMIC DNA]</scope>
    <source>
        <strain evidence="7 8">DSM 19609</strain>
    </source>
</reference>
<protein>
    <recommendedName>
        <fullName evidence="1">pyridoxal kinase</fullName>
        <ecNumber evidence="1">2.7.1.35</ecNumber>
    </recommendedName>
</protein>
<dbReference type="Pfam" id="PF08543">
    <property type="entry name" value="Phos_pyr_kin"/>
    <property type="match status" value="1"/>
</dbReference>
<keyword evidence="2 7" id="KW-0808">Transferase</keyword>
<dbReference type="InterPro" id="IPR013749">
    <property type="entry name" value="PM/HMP-P_kinase-1"/>
</dbReference>
<proteinExistence type="predicted"/>
<dbReference type="RefSeq" id="WP_167165922.1">
    <property type="nucleotide sequence ID" value="NZ_BAAAOO010000015.1"/>
</dbReference>
<dbReference type="InterPro" id="IPR004625">
    <property type="entry name" value="PyrdxlKinase"/>
</dbReference>
<dbReference type="Proteomes" id="UP000749311">
    <property type="component" value="Unassembled WGS sequence"/>
</dbReference>
<evidence type="ECO:0000259" key="6">
    <source>
        <dbReference type="Pfam" id="PF08543"/>
    </source>
</evidence>
<keyword evidence="8" id="KW-1185">Reference proteome</keyword>
<dbReference type="EC" id="2.7.1.35" evidence="1"/>
<sequence>MAQILSIQSAVAFGFAGNSAAVFPLRRVGMDVWPVLTVNFSNHTGYGAWRGPVVPPADVAEVVRGVDDRGVLSQIDAVLSGYQGAPDMGRVILDAVDLTRSRNPSAIYCCDPVMGDVDRGFYAVPGIPEFMREHVVPKATIMTPNLFELEYLTDRRTSTVGDVLEASTALRSRGPGTVLVTSVVGRDASDDVMRMIAQDEHETWQVETPVIDRKFTGSGDLTTAMFLAGILEHGDLGRALAHTASTVYSVLKRTDELQRAELALVQAQDELVEPTYRFQASRL</sequence>
<evidence type="ECO:0000256" key="5">
    <source>
        <dbReference type="ARBA" id="ARBA00022840"/>
    </source>
</evidence>
<dbReference type="PANTHER" id="PTHR10534">
    <property type="entry name" value="PYRIDOXAL KINASE"/>
    <property type="match status" value="1"/>
</dbReference>
<dbReference type="CDD" id="cd01173">
    <property type="entry name" value="pyridoxal_pyridoxamine_kinase"/>
    <property type="match status" value="1"/>
</dbReference>
<evidence type="ECO:0000256" key="2">
    <source>
        <dbReference type="ARBA" id="ARBA00022679"/>
    </source>
</evidence>
<keyword evidence="5" id="KW-0067">ATP-binding</keyword>
<organism evidence="7 8">
    <name type="scientific">Brooklawnia cerclae</name>
    <dbReference type="NCBI Taxonomy" id="349934"/>
    <lineage>
        <taxon>Bacteria</taxon>
        <taxon>Bacillati</taxon>
        <taxon>Actinomycetota</taxon>
        <taxon>Actinomycetes</taxon>
        <taxon>Propionibacteriales</taxon>
        <taxon>Propionibacteriaceae</taxon>
        <taxon>Brooklawnia</taxon>
    </lineage>
</organism>
<dbReference type="SUPFAM" id="SSF53613">
    <property type="entry name" value="Ribokinase-like"/>
    <property type="match status" value="1"/>
</dbReference>
<feature type="domain" description="Pyridoxamine kinase/Phosphomethylpyrimidine kinase" evidence="6">
    <location>
        <begin position="106"/>
        <end position="257"/>
    </location>
</feature>
<dbReference type="InterPro" id="IPR029056">
    <property type="entry name" value="Ribokinase-like"/>
</dbReference>
<dbReference type="NCBIfam" id="TIGR00687">
    <property type="entry name" value="pyridox_kin"/>
    <property type="match status" value="1"/>
</dbReference>
<keyword evidence="4 7" id="KW-0418">Kinase</keyword>